<dbReference type="Proteomes" id="UP000712600">
    <property type="component" value="Unassembled WGS sequence"/>
</dbReference>
<keyword evidence="1" id="KW-1133">Transmembrane helix</keyword>
<feature type="transmembrane region" description="Helical" evidence="1">
    <location>
        <begin position="35"/>
        <end position="53"/>
    </location>
</feature>
<keyword evidence="1" id="KW-0812">Transmembrane</keyword>
<accession>A0A8S9P9R0</accession>
<protein>
    <submittedName>
        <fullName evidence="2">Uncharacterized protein</fullName>
    </submittedName>
</protein>
<comment type="caution">
    <text evidence="2">The sequence shown here is derived from an EMBL/GenBank/DDBJ whole genome shotgun (WGS) entry which is preliminary data.</text>
</comment>
<reference evidence="2" key="1">
    <citation type="submission" date="2019-12" db="EMBL/GenBank/DDBJ databases">
        <title>Genome sequencing and annotation of Brassica cretica.</title>
        <authorList>
            <person name="Studholme D.J."/>
            <person name="Sarris P."/>
        </authorList>
    </citation>
    <scope>NUCLEOTIDE SEQUENCE</scope>
    <source>
        <strain evidence="2">PFS-109/04</strain>
        <tissue evidence="2">Leaf</tissue>
    </source>
</reference>
<gene>
    <name evidence="2" type="ORF">F2Q69_00002369</name>
</gene>
<dbReference type="AlphaFoldDB" id="A0A8S9P9R0"/>
<name>A0A8S9P9R0_BRACR</name>
<proteinExistence type="predicted"/>
<evidence type="ECO:0000313" key="2">
    <source>
        <dbReference type="EMBL" id="KAF3509653.1"/>
    </source>
</evidence>
<keyword evidence="1" id="KW-0472">Membrane</keyword>
<sequence length="110" mass="12309">MEVEQGEAQAHYRKPMKPWFVSIRRVISYMLREQRLLFVLVGIAIATLAFTTSNQPIPGYGTRSSIQSKSRIEYMTGGGMGSVGGKIPLGLKRKGLRVGPVSWGHTWWTD</sequence>
<organism evidence="2 3">
    <name type="scientific">Brassica cretica</name>
    <name type="common">Mustard</name>
    <dbReference type="NCBI Taxonomy" id="69181"/>
    <lineage>
        <taxon>Eukaryota</taxon>
        <taxon>Viridiplantae</taxon>
        <taxon>Streptophyta</taxon>
        <taxon>Embryophyta</taxon>
        <taxon>Tracheophyta</taxon>
        <taxon>Spermatophyta</taxon>
        <taxon>Magnoliopsida</taxon>
        <taxon>eudicotyledons</taxon>
        <taxon>Gunneridae</taxon>
        <taxon>Pentapetalae</taxon>
        <taxon>rosids</taxon>
        <taxon>malvids</taxon>
        <taxon>Brassicales</taxon>
        <taxon>Brassicaceae</taxon>
        <taxon>Brassiceae</taxon>
        <taxon>Brassica</taxon>
    </lineage>
</organism>
<dbReference type="EMBL" id="QGKX02001521">
    <property type="protein sequence ID" value="KAF3509653.1"/>
    <property type="molecule type" value="Genomic_DNA"/>
</dbReference>
<evidence type="ECO:0000256" key="1">
    <source>
        <dbReference type="SAM" id="Phobius"/>
    </source>
</evidence>
<evidence type="ECO:0000313" key="3">
    <source>
        <dbReference type="Proteomes" id="UP000712600"/>
    </source>
</evidence>